<name>A0ABN7PL02_TIMPD</name>
<dbReference type="Gene3D" id="2.130.10.10">
    <property type="entry name" value="YVTN repeat-like/Quinoprotein amine dehydrogenase"/>
    <property type="match status" value="1"/>
</dbReference>
<dbReference type="PROSITE" id="PS50082">
    <property type="entry name" value="WD_REPEATS_2"/>
    <property type="match status" value="1"/>
</dbReference>
<evidence type="ECO:0000256" key="2">
    <source>
        <dbReference type="ARBA" id="ARBA00022737"/>
    </source>
</evidence>
<keyword evidence="2" id="KW-0677">Repeat</keyword>
<accession>A0ABN7PL02</accession>
<dbReference type="InterPro" id="IPR011047">
    <property type="entry name" value="Quinoprotein_ADH-like_sf"/>
</dbReference>
<feature type="non-terminal residue" evidence="4">
    <location>
        <position position="1"/>
    </location>
</feature>
<evidence type="ECO:0000256" key="1">
    <source>
        <dbReference type="ARBA" id="ARBA00022574"/>
    </source>
</evidence>
<keyword evidence="5" id="KW-1185">Reference proteome</keyword>
<dbReference type="InterPro" id="IPR001680">
    <property type="entry name" value="WD40_rpt"/>
</dbReference>
<dbReference type="PROSITE" id="PS50294">
    <property type="entry name" value="WD_REPEATS_REGION"/>
    <property type="match status" value="1"/>
</dbReference>
<gene>
    <name evidence="4" type="ORF">TPAB3V08_LOCUS15356</name>
</gene>
<evidence type="ECO:0000313" key="4">
    <source>
        <dbReference type="EMBL" id="CAG2068413.1"/>
    </source>
</evidence>
<dbReference type="Proteomes" id="UP001153148">
    <property type="component" value="Unassembled WGS sequence"/>
</dbReference>
<dbReference type="SMART" id="SM00320">
    <property type="entry name" value="WD40"/>
    <property type="match status" value="2"/>
</dbReference>
<proteinExistence type="predicted"/>
<dbReference type="EMBL" id="CAJPIN010089684">
    <property type="protein sequence ID" value="CAG2068413.1"/>
    <property type="molecule type" value="Genomic_DNA"/>
</dbReference>
<dbReference type="InterPro" id="IPR051179">
    <property type="entry name" value="WD_repeat_multifunction"/>
</dbReference>
<keyword evidence="1 3" id="KW-0853">WD repeat</keyword>
<dbReference type="Pfam" id="PF00400">
    <property type="entry name" value="WD40"/>
    <property type="match status" value="2"/>
</dbReference>
<sequence>ALRKTISQGSGLTKLVWVKNSPMFYTGALDGVIRLFDARSGDKQSTLSGHEGDILDIALASDNSILLSASDDHTARVFSLAPPER</sequence>
<dbReference type="InterPro" id="IPR015943">
    <property type="entry name" value="WD40/YVTN_repeat-like_dom_sf"/>
</dbReference>
<evidence type="ECO:0000256" key="3">
    <source>
        <dbReference type="PROSITE-ProRule" id="PRU00221"/>
    </source>
</evidence>
<protein>
    <submittedName>
        <fullName evidence="4">Uncharacterized protein</fullName>
    </submittedName>
</protein>
<dbReference type="PANTHER" id="PTHR19857">
    <property type="entry name" value="MITOCHONDRIAL DIVISION PROTEIN 1-RELATED"/>
    <property type="match status" value="1"/>
</dbReference>
<feature type="repeat" description="WD" evidence="3">
    <location>
        <begin position="47"/>
        <end position="85"/>
    </location>
</feature>
<reference evidence="4" key="1">
    <citation type="submission" date="2021-03" db="EMBL/GenBank/DDBJ databases">
        <authorList>
            <person name="Tran Van P."/>
        </authorList>
    </citation>
    <scope>NUCLEOTIDE SEQUENCE</scope>
</reference>
<evidence type="ECO:0000313" key="5">
    <source>
        <dbReference type="Proteomes" id="UP001153148"/>
    </source>
</evidence>
<organism evidence="4 5">
    <name type="scientific">Timema podura</name>
    <name type="common">Walking stick</name>
    <dbReference type="NCBI Taxonomy" id="61482"/>
    <lineage>
        <taxon>Eukaryota</taxon>
        <taxon>Metazoa</taxon>
        <taxon>Ecdysozoa</taxon>
        <taxon>Arthropoda</taxon>
        <taxon>Hexapoda</taxon>
        <taxon>Insecta</taxon>
        <taxon>Pterygota</taxon>
        <taxon>Neoptera</taxon>
        <taxon>Polyneoptera</taxon>
        <taxon>Phasmatodea</taxon>
        <taxon>Timematodea</taxon>
        <taxon>Timematoidea</taxon>
        <taxon>Timematidae</taxon>
        <taxon>Timema</taxon>
    </lineage>
</organism>
<dbReference type="PANTHER" id="PTHR19857:SF8">
    <property type="entry name" value="ANGIO-ASSOCIATED MIGRATORY CELL PROTEIN"/>
    <property type="match status" value="1"/>
</dbReference>
<dbReference type="SUPFAM" id="SSF50998">
    <property type="entry name" value="Quinoprotein alcohol dehydrogenase-like"/>
    <property type="match status" value="1"/>
</dbReference>
<comment type="caution">
    <text evidence="4">The sequence shown here is derived from an EMBL/GenBank/DDBJ whole genome shotgun (WGS) entry which is preliminary data.</text>
</comment>